<sequence length="394" mass="44404">MRGLEWDDLGVKGEGRFLHHLRFADDIFLITTSINQAERMLAGFDETCKKIGLQLKLVKTMFIRNGWVFDAHLRSTELIYLSVPAMHIYLSYLGDTAFDCATSALRVGATRVVIAFRKGFTNIHAVPEEIDVAREEKCEFMPFCSPRNVNMKDGKIVSVVFVKTDQDSRGNWYEDEEQTITLKADYVISAFGSTLLQEKVISAMSPVKMNSWGLPDVDKSTQSTSVPWVFAGGDVAGVAETTVESVNDGKYHHDQGGKPKEVLLFMDVMQYSMQQQSSGSNNYVPVMDVKDEVRSRRPIVENVDKIMEIVKSDDHMSVYSIPCELKFSQETVWNYLNNAELASRRDVVHQSIKITPGCTFLAACQKLRELAWVVLPHSPHSPEVASRAYHLCVM</sequence>
<dbReference type="InterPro" id="IPR023753">
    <property type="entry name" value="FAD/NAD-binding_dom"/>
</dbReference>
<evidence type="ECO:0000313" key="4">
    <source>
        <dbReference type="Proteomes" id="UP001303046"/>
    </source>
</evidence>
<keyword evidence="1" id="KW-0560">Oxidoreductase</keyword>
<dbReference type="Proteomes" id="UP001303046">
    <property type="component" value="Unassembled WGS sequence"/>
</dbReference>
<proteinExistence type="predicted"/>
<evidence type="ECO:0000256" key="1">
    <source>
        <dbReference type="ARBA" id="ARBA00023002"/>
    </source>
</evidence>
<dbReference type="SUPFAM" id="SSF51905">
    <property type="entry name" value="FAD/NAD(P)-binding domain"/>
    <property type="match status" value="2"/>
</dbReference>
<dbReference type="Gene3D" id="3.50.50.60">
    <property type="entry name" value="FAD/NAD(P)-binding domain"/>
    <property type="match status" value="1"/>
</dbReference>
<reference evidence="3 4" key="1">
    <citation type="submission" date="2023-08" db="EMBL/GenBank/DDBJ databases">
        <title>A Necator americanus chromosomal reference genome.</title>
        <authorList>
            <person name="Ilik V."/>
            <person name="Petrzelkova K.J."/>
            <person name="Pardy F."/>
            <person name="Fuh T."/>
            <person name="Niatou-Singa F.S."/>
            <person name="Gouil Q."/>
            <person name="Baker L."/>
            <person name="Ritchie M.E."/>
            <person name="Jex A.R."/>
            <person name="Gazzola D."/>
            <person name="Li H."/>
            <person name="Toshio Fujiwara R."/>
            <person name="Zhan B."/>
            <person name="Aroian R.V."/>
            <person name="Pafco B."/>
            <person name="Schwarz E.M."/>
        </authorList>
    </citation>
    <scope>NUCLEOTIDE SEQUENCE [LARGE SCALE GENOMIC DNA]</scope>
    <source>
        <strain evidence="3 4">Aroian</strain>
        <tissue evidence="3">Whole animal</tissue>
    </source>
</reference>
<evidence type="ECO:0000259" key="2">
    <source>
        <dbReference type="PROSITE" id="PS50878"/>
    </source>
</evidence>
<dbReference type="InterPro" id="IPR000477">
    <property type="entry name" value="RT_dom"/>
</dbReference>
<dbReference type="EMBL" id="JAVFWL010000006">
    <property type="protein sequence ID" value="KAK6763291.1"/>
    <property type="molecule type" value="Genomic_DNA"/>
</dbReference>
<keyword evidence="4" id="KW-1185">Reference proteome</keyword>
<dbReference type="PROSITE" id="PS50878">
    <property type="entry name" value="RT_POL"/>
    <property type="match status" value="1"/>
</dbReference>
<evidence type="ECO:0000313" key="3">
    <source>
        <dbReference type="EMBL" id="KAK6763291.1"/>
    </source>
</evidence>
<dbReference type="Pfam" id="PF07992">
    <property type="entry name" value="Pyr_redox_2"/>
    <property type="match status" value="1"/>
</dbReference>
<dbReference type="PANTHER" id="PTHR43073">
    <property type="entry name" value="DIHYDROPYRIMIDINE DEHYDROGENASE [NADP(+)]"/>
    <property type="match status" value="1"/>
</dbReference>
<protein>
    <recommendedName>
        <fullName evidence="2">Reverse transcriptase domain-containing protein</fullName>
    </recommendedName>
</protein>
<name>A0ABR1EN20_NECAM</name>
<gene>
    <name evidence="3" type="primary">Necator_chrX.g24011</name>
    <name evidence="3" type="ORF">RB195_023846</name>
</gene>
<dbReference type="InterPro" id="IPR036188">
    <property type="entry name" value="FAD/NAD-bd_sf"/>
</dbReference>
<organism evidence="3 4">
    <name type="scientific">Necator americanus</name>
    <name type="common">Human hookworm</name>
    <dbReference type="NCBI Taxonomy" id="51031"/>
    <lineage>
        <taxon>Eukaryota</taxon>
        <taxon>Metazoa</taxon>
        <taxon>Ecdysozoa</taxon>
        <taxon>Nematoda</taxon>
        <taxon>Chromadorea</taxon>
        <taxon>Rhabditida</taxon>
        <taxon>Rhabditina</taxon>
        <taxon>Rhabditomorpha</taxon>
        <taxon>Strongyloidea</taxon>
        <taxon>Ancylostomatidae</taxon>
        <taxon>Bunostominae</taxon>
        <taxon>Necator</taxon>
    </lineage>
</organism>
<accession>A0ABR1EN20</accession>
<feature type="domain" description="Reverse transcriptase" evidence="2">
    <location>
        <begin position="1"/>
        <end position="97"/>
    </location>
</feature>
<comment type="caution">
    <text evidence="3">The sequence shown here is derived from an EMBL/GenBank/DDBJ whole genome shotgun (WGS) entry which is preliminary data.</text>
</comment>
<dbReference type="PANTHER" id="PTHR43073:SF2">
    <property type="entry name" value="DIHYDROPYRIMIDINE DEHYDROGENASE [NADP(+)]"/>
    <property type="match status" value="1"/>
</dbReference>